<accession>A0A9P8L863</accession>
<dbReference type="GO" id="GO:0006357">
    <property type="term" value="P:regulation of transcription by RNA polymerase II"/>
    <property type="evidence" value="ECO:0007669"/>
    <property type="project" value="InterPro"/>
</dbReference>
<organism evidence="10 11">
    <name type="scientific">Trichoglossum hirsutum</name>
    <dbReference type="NCBI Taxonomy" id="265104"/>
    <lineage>
        <taxon>Eukaryota</taxon>
        <taxon>Fungi</taxon>
        <taxon>Dikarya</taxon>
        <taxon>Ascomycota</taxon>
        <taxon>Pezizomycotina</taxon>
        <taxon>Geoglossomycetes</taxon>
        <taxon>Geoglossales</taxon>
        <taxon>Geoglossaceae</taxon>
        <taxon>Trichoglossum</taxon>
    </lineage>
</organism>
<comment type="caution">
    <text evidence="10">The sequence shown here is derived from an EMBL/GenBank/DDBJ whole genome shotgun (WGS) entry which is preliminary data.</text>
</comment>
<feature type="compositionally biased region" description="Basic and acidic residues" evidence="9">
    <location>
        <begin position="130"/>
        <end position="141"/>
    </location>
</feature>
<name>A0A9P8L863_9PEZI</name>
<dbReference type="PANTHER" id="PTHR13208">
    <property type="entry name" value="MEDIATOR OF RNA POLYMERASE II TRANSCRIPTION SUBUNIT 4"/>
    <property type="match status" value="1"/>
</dbReference>
<evidence type="ECO:0000256" key="9">
    <source>
        <dbReference type="SAM" id="MobiDB-lite"/>
    </source>
</evidence>
<comment type="subcellular location">
    <subcellularLocation>
        <location evidence="1 8">Nucleus</location>
    </subcellularLocation>
</comment>
<feature type="region of interest" description="Disordered" evidence="9">
    <location>
        <begin position="121"/>
        <end position="153"/>
    </location>
</feature>
<reference evidence="10" key="1">
    <citation type="submission" date="2021-03" db="EMBL/GenBank/DDBJ databases">
        <title>Comparative genomics and phylogenomic investigation of the class Geoglossomycetes provide insights into ecological specialization and systematics.</title>
        <authorList>
            <person name="Melie T."/>
            <person name="Pirro S."/>
            <person name="Miller A.N."/>
            <person name="Quandt A."/>
        </authorList>
    </citation>
    <scope>NUCLEOTIDE SEQUENCE</scope>
    <source>
        <strain evidence="10">CAQ_001_2017</strain>
    </source>
</reference>
<dbReference type="GO" id="GO:0003712">
    <property type="term" value="F:transcription coregulator activity"/>
    <property type="evidence" value="ECO:0007669"/>
    <property type="project" value="InterPro"/>
</dbReference>
<evidence type="ECO:0000256" key="6">
    <source>
        <dbReference type="ARBA" id="ARBA00023242"/>
    </source>
</evidence>
<keyword evidence="4 8" id="KW-0805">Transcription regulation</keyword>
<evidence type="ECO:0000256" key="2">
    <source>
        <dbReference type="ARBA" id="ARBA00009626"/>
    </source>
</evidence>
<evidence type="ECO:0000313" key="10">
    <source>
        <dbReference type="EMBL" id="KAH0556061.1"/>
    </source>
</evidence>
<evidence type="ECO:0000256" key="3">
    <source>
        <dbReference type="ARBA" id="ARBA00020629"/>
    </source>
</evidence>
<dbReference type="InterPro" id="IPR019258">
    <property type="entry name" value="Mediator_Med4"/>
</dbReference>
<comment type="function">
    <text evidence="8">Component of the Mediator complex, a coactivator involved in the regulated transcription of nearly all RNA polymerase II-dependent genes. Mediator functions as a bridge to convey information from gene-specific regulatory proteins to the basal RNA polymerase II transcription machinery. Mediator is recruited to promoters by direct interactions with regulatory proteins and serves as a scaffold for the assembly of a functional preinitiation complex with RNA polymerase II and the general transcription factors.</text>
</comment>
<dbReference type="GO" id="GO:0070847">
    <property type="term" value="C:core mediator complex"/>
    <property type="evidence" value="ECO:0007669"/>
    <property type="project" value="TreeGrafter"/>
</dbReference>
<feature type="compositionally biased region" description="Basic and acidic residues" evidence="9">
    <location>
        <begin position="232"/>
        <end position="252"/>
    </location>
</feature>
<evidence type="ECO:0000256" key="1">
    <source>
        <dbReference type="ARBA" id="ARBA00004123"/>
    </source>
</evidence>
<comment type="subunit">
    <text evidence="8">Component of the Mediator complex.</text>
</comment>
<proteinExistence type="inferred from homology"/>
<keyword evidence="5 8" id="KW-0804">Transcription</keyword>
<dbReference type="Proteomes" id="UP000750711">
    <property type="component" value="Unassembled WGS sequence"/>
</dbReference>
<evidence type="ECO:0000256" key="7">
    <source>
        <dbReference type="ARBA" id="ARBA00031257"/>
    </source>
</evidence>
<dbReference type="GO" id="GO:0016592">
    <property type="term" value="C:mediator complex"/>
    <property type="evidence" value="ECO:0007669"/>
    <property type="project" value="InterPro"/>
</dbReference>
<sequence length="292" mass="32104">MNNILQSRFERVETALNALLDSISSYNPSTQAAVALVEADDELSKGLEQLARHQQNYNRVLALKQTTASLDAQIKSTLELLADTRKELLATPATAFPESAEVPYGDLLAYAKRISKFTVPPTYRAPPPTLKKEQDAGEQQHGELNGTGTRANGSSVSVVDIENQAAGKGGKGIGVASLENEEVLWLDPESQMLFVPWPTEETIRRGALSQVQFMMEKDLDPSTQVSLQEQEVAAREKEKLEEEKRKAKEREAAAAAARRQSSALGAPVQGESERQQRQQVLMGIDLYDPEED</sequence>
<dbReference type="AlphaFoldDB" id="A0A9P8L863"/>
<comment type="similarity">
    <text evidence="2 8">Belongs to the Mediator complex subunit 4 family.</text>
</comment>
<keyword evidence="8" id="KW-0010">Activator</keyword>
<feature type="region of interest" description="Disordered" evidence="9">
    <location>
        <begin position="219"/>
        <end position="292"/>
    </location>
</feature>
<keyword evidence="6 8" id="KW-0539">Nucleus</keyword>
<evidence type="ECO:0000256" key="4">
    <source>
        <dbReference type="ARBA" id="ARBA00023015"/>
    </source>
</evidence>
<evidence type="ECO:0000256" key="5">
    <source>
        <dbReference type="ARBA" id="ARBA00023163"/>
    </source>
</evidence>
<dbReference type="EMBL" id="JAGHQM010001241">
    <property type="protein sequence ID" value="KAH0556061.1"/>
    <property type="molecule type" value="Genomic_DNA"/>
</dbReference>
<gene>
    <name evidence="8" type="primary">MED4</name>
    <name evidence="10" type="ORF">GP486_006000</name>
</gene>
<dbReference type="Pfam" id="PF10018">
    <property type="entry name" value="Med4"/>
    <property type="match status" value="1"/>
</dbReference>
<evidence type="ECO:0000256" key="8">
    <source>
        <dbReference type="RuleBase" id="RU364141"/>
    </source>
</evidence>
<protein>
    <recommendedName>
        <fullName evidence="3 8">Mediator of RNA polymerase II transcription subunit 4</fullName>
    </recommendedName>
    <alternativeName>
        <fullName evidence="7 8">Mediator complex subunit 4</fullName>
    </alternativeName>
</protein>
<evidence type="ECO:0000313" key="11">
    <source>
        <dbReference type="Proteomes" id="UP000750711"/>
    </source>
</evidence>
<dbReference type="PANTHER" id="PTHR13208:SF2">
    <property type="entry name" value="MEDIATOR OF RNA POLYMERASE II TRANSCRIPTION SUBUNIT 4"/>
    <property type="match status" value="1"/>
</dbReference>
<keyword evidence="11" id="KW-1185">Reference proteome</keyword>